<protein>
    <submittedName>
        <fullName evidence="3">Uncharacterized protein</fullName>
    </submittedName>
</protein>
<feature type="compositionally biased region" description="Low complexity" evidence="1">
    <location>
        <begin position="201"/>
        <end position="213"/>
    </location>
</feature>
<evidence type="ECO:0000313" key="4">
    <source>
        <dbReference type="Proteomes" id="UP000198226"/>
    </source>
</evidence>
<accession>A0A1C5JMP4</accession>
<dbReference type="RefSeq" id="WP_084261383.1">
    <property type="nucleotide sequence ID" value="NZ_LRMV01000085.1"/>
</dbReference>
<sequence>MSYPDQVAVRRPAAVSAAAALLGLMALAAGAYAVTILLALGGTVDRFRSAAAGTAAGPGDVDGLVRLLRLSTIGAAVLTVLVGLLLVGLAGGLLARRRAARIIVWAVCGLGLLAGGCALVVLAGQRAAPVRLGAGDQGVADLFGTLGEAYPSWWIPANAGVSAGQALGYLVVAVLLGLPSANTWFAPHRPVLPTPAPGPAPAAGTAAPHGTTPVPAPPHGTVPPAPPHR</sequence>
<feature type="transmembrane region" description="Helical" evidence="2">
    <location>
        <begin position="102"/>
        <end position="123"/>
    </location>
</feature>
<feature type="transmembrane region" description="Helical" evidence="2">
    <location>
        <begin position="73"/>
        <end position="95"/>
    </location>
</feature>
<organism evidence="3 4">
    <name type="scientific">Micromonospora rifamycinica</name>
    <dbReference type="NCBI Taxonomy" id="291594"/>
    <lineage>
        <taxon>Bacteria</taxon>
        <taxon>Bacillati</taxon>
        <taxon>Actinomycetota</taxon>
        <taxon>Actinomycetes</taxon>
        <taxon>Micromonosporales</taxon>
        <taxon>Micromonosporaceae</taxon>
        <taxon>Micromonospora</taxon>
    </lineage>
</organism>
<evidence type="ECO:0000256" key="1">
    <source>
        <dbReference type="SAM" id="MobiDB-lite"/>
    </source>
</evidence>
<keyword evidence="4" id="KW-1185">Reference proteome</keyword>
<dbReference type="AlphaFoldDB" id="A0A1C5JMP4"/>
<keyword evidence="2" id="KW-1133">Transmembrane helix</keyword>
<evidence type="ECO:0000256" key="2">
    <source>
        <dbReference type="SAM" id="Phobius"/>
    </source>
</evidence>
<dbReference type="Proteomes" id="UP000198226">
    <property type="component" value="Chromosome I"/>
</dbReference>
<proteinExistence type="predicted"/>
<keyword evidence="2" id="KW-0812">Transmembrane</keyword>
<gene>
    <name evidence="3" type="ORF">GA0070623_3582</name>
</gene>
<evidence type="ECO:0000313" key="3">
    <source>
        <dbReference type="EMBL" id="SCG71296.1"/>
    </source>
</evidence>
<dbReference type="EMBL" id="LT607752">
    <property type="protein sequence ID" value="SCG71296.1"/>
    <property type="molecule type" value="Genomic_DNA"/>
</dbReference>
<feature type="compositionally biased region" description="Pro residues" evidence="1">
    <location>
        <begin position="214"/>
        <end position="229"/>
    </location>
</feature>
<feature type="region of interest" description="Disordered" evidence="1">
    <location>
        <begin position="195"/>
        <end position="229"/>
    </location>
</feature>
<reference evidence="4" key="1">
    <citation type="submission" date="2016-06" db="EMBL/GenBank/DDBJ databases">
        <authorList>
            <person name="Varghese N."/>
            <person name="Submissions Spin"/>
        </authorList>
    </citation>
    <scope>NUCLEOTIDE SEQUENCE [LARGE SCALE GENOMIC DNA]</scope>
    <source>
        <strain evidence="4">DSM 44983</strain>
    </source>
</reference>
<keyword evidence="2" id="KW-0472">Membrane</keyword>
<name>A0A1C5JMP4_9ACTN</name>
<feature type="transmembrane region" description="Helical" evidence="2">
    <location>
        <begin position="153"/>
        <end position="178"/>
    </location>
</feature>